<dbReference type="RefSeq" id="XP_008100798.1">
    <property type="nucleotide sequence ID" value="XM_008102607.1"/>
</dbReference>
<evidence type="ECO:0000313" key="2">
    <source>
        <dbReference type="EMBL" id="EFQ36778.1"/>
    </source>
</evidence>
<dbReference type="GeneID" id="24417289"/>
<dbReference type="OrthoDB" id="10584876at2759"/>
<dbReference type="VEuPathDB" id="FungiDB:GLRG_11926"/>
<protein>
    <submittedName>
        <fullName evidence="2">Uncharacterized protein</fullName>
    </submittedName>
</protein>
<dbReference type="HOGENOM" id="CLU_1643563_0_0_1"/>
<accession>E3R0Z0</accession>
<keyword evidence="1" id="KW-0732">Signal</keyword>
<dbReference type="Proteomes" id="UP000008782">
    <property type="component" value="Unassembled WGS sequence"/>
</dbReference>
<reference evidence="3" key="1">
    <citation type="journal article" date="2012" name="Nat. Genet.">
        <title>Lifestyle transitions in plant pathogenic Colletotrichum fungi deciphered by genome and transcriptome analyses.</title>
        <authorList>
            <person name="O'Connell R.J."/>
            <person name="Thon M.R."/>
            <person name="Hacquard S."/>
            <person name="Amyotte S.G."/>
            <person name="Kleemann J."/>
            <person name="Torres M.F."/>
            <person name="Damm U."/>
            <person name="Buiate E.A."/>
            <person name="Epstein L."/>
            <person name="Alkan N."/>
            <person name="Altmueller J."/>
            <person name="Alvarado-Balderrama L."/>
            <person name="Bauser C.A."/>
            <person name="Becker C."/>
            <person name="Birren B.W."/>
            <person name="Chen Z."/>
            <person name="Choi J."/>
            <person name="Crouch J.A."/>
            <person name="Duvick J.P."/>
            <person name="Farman M.A."/>
            <person name="Gan P."/>
            <person name="Heiman D."/>
            <person name="Henrissat B."/>
            <person name="Howard R.J."/>
            <person name="Kabbage M."/>
            <person name="Koch C."/>
            <person name="Kracher B."/>
            <person name="Kubo Y."/>
            <person name="Law A.D."/>
            <person name="Lebrun M.-H."/>
            <person name="Lee Y.-H."/>
            <person name="Miyara I."/>
            <person name="Moore N."/>
            <person name="Neumann U."/>
            <person name="Nordstroem K."/>
            <person name="Panaccione D.G."/>
            <person name="Panstruga R."/>
            <person name="Place M."/>
            <person name="Proctor R.H."/>
            <person name="Prusky D."/>
            <person name="Rech G."/>
            <person name="Reinhardt R."/>
            <person name="Rollins J.A."/>
            <person name="Rounsley S."/>
            <person name="Schardl C.L."/>
            <person name="Schwartz D.C."/>
            <person name="Shenoy N."/>
            <person name="Shirasu K."/>
            <person name="Sikhakolli U.R."/>
            <person name="Stueber K."/>
            <person name="Sukno S.A."/>
            <person name="Sweigard J.A."/>
            <person name="Takano Y."/>
            <person name="Takahara H."/>
            <person name="Trail F."/>
            <person name="van der Does H.C."/>
            <person name="Voll L.M."/>
            <person name="Will I."/>
            <person name="Young S."/>
            <person name="Zeng Q."/>
            <person name="Zhang J."/>
            <person name="Zhou S."/>
            <person name="Dickman M.B."/>
            <person name="Schulze-Lefert P."/>
            <person name="Ver Loren van Themaat E."/>
            <person name="Ma L.-J."/>
            <person name="Vaillancourt L.J."/>
        </authorList>
    </citation>
    <scope>NUCLEOTIDE SEQUENCE [LARGE SCALE GENOMIC DNA]</scope>
    <source>
        <strain evidence="3">M1.001 / M2 / FGSC 10212</strain>
    </source>
</reference>
<proteinExistence type="predicted"/>
<sequence length="161" mass="17746">MARYFTLFTTMISFLSLGLATAAIVRVDDYVVLNGTALLFDPVGGFNDTTRDLAWQADYFQTLDLLAINALYREANAGISQRDLRPRTGPTCLACMVVQLASGVASSRTEAFVTCSQTTSSCDSLTITTLESNVKRYWIAAGIGLYTAGNYAYDVWSQYRW</sequence>
<feature type="chain" id="PRO_5003181069" evidence="1">
    <location>
        <begin position="23"/>
        <end position="161"/>
    </location>
</feature>
<gene>
    <name evidence="2" type="ORF">GLRG_11926</name>
</gene>
<organism evidence="3">
    <name type="scientific">Colletotrichum graminicola (strain M1.001 / M2 / FGSC 10212)</name>
    <name type="common">Maize anthracnose fungus</name>
    <name type="synonym">Glomerella graminicola</name>
    <dbReference type="NCBI Taxonomy" id="645133"/>
    <lineage>
        <taxon>Eukaryota</taxon>
        <taxon>Fungi</taxon>
        <taxon>Dikarya</taxon>
        <taxon>Ascomycota</taxon>
        <taxon>Pezizomycotina</taxon>
        <taxon>Sordariomycetes</taxon>
        <taxon>Hypocreomycetidae</taxon>
        <taxon>Glomerellales</taxon>
        <taxon>Glomerellaceae</taxon>
        <taxon>Colletotrichum</taxon>
        <taxon>Colletotrichum graminicola species complex</taxon>
    </lineage>
</organism>
<keyword evidence="3" id="KW-1185">Reference proteome</keyword>
<evidence type="ECO:0000313" key="3">
    <source>
        <dbReference type="Proteomes" id="UP000008782"/>
    </source>
</evidence>
<dbReference type="EMBL" id="GG697533">
    <property type="protein sequence ID" value="EFQ36778.1"/>
    <property type="molecule type" value="Genomic_DNA"/>
</dbReference>
<feature type="signal peptide" evidence="1">
    <location>
        <begin position="1"/>
        <end position="22"/>
    </location>
</feature>
<name>E3R0Z0_COLGM</name>
<dbReference type="AlphaFoldDB" id="E3R0Z0"/>
<evidence type="ECO:0000256" key="1">
    <source>
        <dbReference type="SAM" id="SignalP"/>
    </source>
</evidence>